<name>A0A154BQ93_ANASB</name>
<feature type="signal peptide" evidence="1">
    <location>
        <begin position="1"/>
        <end position="22"/>
    </location>
</feature>
<organism evidence="3 4">
    <name type="scientific">Anaerosporomusa subterranea</name>
    <dbReference type="NCBI Taxonomy" id="1794912"/>
    <lineage>
        <taxon>Bacteria</taxon>
        <taxon>Bacillati</taxon>
        <taxon>Bacillota</taxon>
        <taxon>Negativicutes</taxon>
        <taxon>Acetonemataceae</taxon>
        <taxon>Anaerosporomusa</taxon>
    </lineage>
</organism>
<protein>
    <recommendedName>
        <fullName evidence="2">Lipoprotein LPP20-like domain-containing protein</fullName>
    </recommendedName>
</protein>
<accession>A0A154BQ93</accession>
<gene>
    <name evidence="3" type="ORF">AXX12_06705</name>
</gene>
<sequence>MKKLFILSLAVVMIITTGTSFAAPNSLTEIGNGVKWQEGIVTATGTGVRPHNIVSDAQGTALARRAAVVDAYRGLAEQIYGVQVDSNTTVEQLMVVEDTTKTSVSGLIKNAKILKEKQLPNGTYQVILSVNLFGAQDSVAASIWTNKPPAIATPAPIQPFETVQLQNRMVPINSVTGVIVDCRGLNLDRVMSPIITDDSGRVIYGAQYIDVSSIINYGGVGYAGPDNPNDVMRAGAQPIHVKALSLNDFNRNPVISREDADKILSANSESGFLRSCPVVFLQ</sequence>
<keyword evidence="1" id="KW-0732">Signal</keyword>
<dbReference type="Pfam" id="PF02169">
    <property type="entry name" value="LPP20"/>
    <property type="match status" value="1"/>
</dbReference>
<dbReference type="Gene3D" id="3.30.1660.40">
    <property type="entry name" value="FlgT, N-terminal domain"/>
    <property type="match status" value="1"/>
</dbReference>
<evidence type="ECO:0000259" key="2">
    <source>
        <dbReference type="Pfam" id="PF02169"/>
    </source>
</evidence>
<feature type="chain" id="PRO_5007594889" description="Lipoprotein LPP20-like domain-containing protein" evidence="1">
    <location>
        <begin position="23"/>
        <end position="282"/>
    </location>
</feature>
<comment type="caution">
    <text evidence="3">The sequence shown here is derived from an EMBL/GenBank/DDBJ whole genome shotgun (WGS) entry which is preliminary data.</text>
</comment>
<dbReference type="EMBL" id="LSGP01000017">
    <property type="protein sequence ID" value="KYZ76127.1"/>
    <property type="molecule type" value="Genomic_DNA"/>
</dbReference>
<dbReference type="InterPro" id="IPR038180">
    <property type="entry name" value="FlgT_N_sf"/>
</dbReference>
<dbReference type="AlphaFoldDB" id="A0A154BQ93"/>
<evidence type="ECO:0000313" key="4">
    <source>
        <dbReference type="Proteomes" id="UP000076268"/>
    </source>
</evidence>
<dbReference type="OrthoDB" id="9813452at2"/>
<feature type="domain" description="Lipoprotein LPP20-like" evidence="2">
    <location>
        <begin position="57"/>
        <end position="130"/>
    </location>
</feature>
<keyword evidence="4" id="KW-1185">Reference proteome</keyword>
<evidence type="ECO:0000313" key="3">
    <source>
        <dbReference type="EMBL" id="KYZ76127.1"/>
    </source>
</evidence>
<proteinExistence type="predicted"/>
<evidence type="ECO:0000256" key="1">
    <source>
        <dbReference type="SAM" id="SignalP"/>
    </source>
</evidence>
<dbReference type="RefSeq" id="WP_066241023.1">
    <property type="nucleotide sequence ID" value="NZ_LSGP01000017.1"/>
</dbReference>
<dbReference type="Proteomes" id="UP000076268">
    <property type="component" value="Unassembled WGS sequence"/>
</dbReference>
<dbReference type="STRING" id="1794912.AXX12_06705"/>
<reference evidence="3 4" key="1">
    <citation type="submission" date="2016-02" db="EMBL/GenBank/DDBJ databases">
        <title>Anaerosporomusa subterraneum gen. nov., sp. nov., a spore-forming obligate anaerobe isolated from saprolite.</title>
        <authorList>
            <person name="Choi J.K."/>
            <person name="Shah M."/>
            <person name="Yee N."/>
        </authorList>
    </citation>
    <scope>NUCLEOTIDE SEQUENCE [LARGE SCALE GENOMIC DNA]</scope>
    <source>
        <strain evidence="3 4">RU4</strain>
    </source>
</reference>
<dbReference type="InterPro" id="IPR024952">
    <property type="entry name" value="LPP20-like_dom"/>
</dbReference>